<accession>A0A6N3R425</accession>
<protein>
    <submittedName>
        <fullName evidence="1">OspC2 domain protein</fullName>
    </submittedName>
</protein>
<dbReference type="Proteomes" id="UP000005406">
    <property type="component" value="Unassembled WGS sequence"/>
</dbReference>
<name>A0A6N3R425_SHIFL</name>
<dbReference type="EMBL" id="AKMW01000044">
    <property type="protein sequence ID" value="EIQ12298.1"/>
    <property type="molecule type" value="Genomic_DNA"/>
</dbReference>
<evidence type="ECO:0000313" key="1">
    <source>
        <dbReference type="EMBL" id="EIQ12298.1"/>
    </source>
</evidence>
<proteinExistence type="predicted"/>
<evidence type="ECO:0000313" key="2">
    <source>
        <dbReference type="Proteomes" id="UP000005406"/>
    </source>
</evidence>
<sequence length="94" mass="11040">MSRHYLSEIIQKTHPLSSDERHLLSIIINSDFNFRHQSNANLSNNTLNIKSFDKIKSENIQTYKNTFSEDIEEIANHDFVFLGLKFPIIKKHSH</sequence>
<reference evidence="1 2" key="1">
    <citation type="submission" date="2012-03" db="EMBL/GenBank/DDBJ databases">
        <authorList>
            <person name="Rasko D."/>
            <person name="Redman J."/>
            <person name="Daugherty S.C."/>
            <person name="Tallon L."/>
            <person name="Sadzewicz L."/>
            <person name="Jones K."/>
            <person name="Santana-Cruz I."/>
            <person name="Liu X."/>
        </authorList>
    </citation>
    <scope>NUCLEOTIDE SEQUENCE [LARGE SCALE GENOMIC DNA]</scope>
    <source>
        <strain evidence="1 2">CCH060</strain>
    </source>
</reference>
<organism evidence="1 2">
    <name type="scientific">Shigella flexneri CCH060</name>
    <dbReference type="NCBI Taxonomy" id="754091"/>
    <lineage>
        <taxon>Bacteria</taxon>
        <taxon>Pseudomonadati</taxon>
        <taxon>Pseudomonadota</taxon>
        <taxon>Gammaproteobacteria</taxon>
        <taxon>Enterobacterales</taxon>
        <taxon>Enterobacteriaceae</taxon>
        <taxon>Shigella</taxon>
    </lineage>
</organism>
<comment type="caution">
    <text evidence="1">The sequence shown here is derived from an EMBL/GenBank/DDBJ whole genome shotgun (WGS) entry which is preliminary data.</text>
</comment>
<dbReference type="AlphaFoldDB" id="A0A6N3R425"/>
<gene>
    <name evidence="1" type="ORF">SFCCH060_1763</name>
</gene>